<dbReference type="InterPro" id="IPR001492">
    <property type="entry name" value="Flagellin"/>
</dbReference>
<keyword evidence="2" id="KW-0966">Cell projection</keyword>
<dbReference type="SUPFAM" id="SSF64518">
    <property type="entry name" value="Phase 1 flagellin"/>
    <property type="match status" value="1"/>
</dbReference>
<dbReference type="EMBL" id="CP001197">
    <property type="protein sequence ID" value="ACL08568.1"/>
    <property type="molecule type" value="Genomic_DNA"/>
</dbReference>
<name>B8DS29_NITV9</name>
<dbReference type="eggNOG" id="COG1344">
    <property type="taxonomic scope" value="Bacteria"/>
</dbReference>
<dbReference type="KEGG" id="dvm:DvMF_1620"/>
<dbReference type="GO" id="GO:0071973">
    <property type="term" value="P:bacterial-type flagellum-dependent cell motility"/>
    <property type="evidence" value="ECO:0007669"/>
    <property type="project" value="InterPro"/>
</dbReference>
<dbReference type="InterPro" id="IPR013384">
    <property type="entry name" value="Flagell_FlgL"/>
</dbReference>
<feature type="domain" description="Flagellin N-terminal" evidence="1">
    <location>
        <begin position="3"/>
        <end position="138"/>
    </location>
</feature>
<dbReference type="GO" id="GO:0005198">
    <property type="term" value="F:structural molecule activity"/>
    <property type="evidence" value="ECO:0007669"/>
    <property type="project" value="InterPro"/>
</dbReference>
<organism evidence="2">
    <name type="scientific">Nitratidesulfovibrio vulgaris (strain DSM 19637 / Miyazaki F)</name>
    <name type="common">Desulfovibrio vulgaris</name>
    <dbReference type="NCBI Taxonomy" id="883"/>
    <lineage>
        <taxon>Bacteria</taxon>
        <taxon>Pseudomonadati</taxon>
        <taxon>Thermodesulfobacteriota</taxon>
        <taxon>Desulfovibrionia</taxon>
        <taxon>Desulfovibrionales</taxon>
        <taxon>Desulfovibrionaceae</taxon>
        <taxon>Nitratidesulfovibrio</taxon>
    </lineage>
</organism>
<reference evidence="2" key="1">
    <citation type="submission" date="2008-10" db="EMBL/GenBank/DDBJ databases">
        <title>Complete sequence of Desulfovibrio vulgaris str. 'Miyazaki F'.</title>
        <authorList>
            <person name="Lucas S."/>
            <person name="Copeland A."/>
            <person name="Lapidus A."/>
            <person name="Glavina del Rio T."/>
            <person name="Dalin E."/>
            <person name="Tice H."/>
            <person name="Bruce D."/>
            <person name="Goodwin L."/>
            <person name="Pitluck S."/>
            <person name="Sims D."/>
            <person name="Brettin T."/>
            <person name="Detter J.C."/>
            <person name="Han C."/>
            <person name="Larimer F."/>
            <person name="Land M."/>
            <person name="Hauser L."/>
            <person name="Kyrpides N."/>
            <person name="Mikhailova N."/>
            <person name="Hazen T.C."/>
            <person name="Richardson P."/>
        </authorList>
    </citation>
    <scope>NUCLEOTIDE SEQUENCE</scope>
    <source>
        <strain evidence="2">Miyazaki F</strain>
    </source>
</reference>
<dbReference type="Pfam" id="PF00669">
    <property type="entry name" value="Flagellin_N"/>
    <property type="match status" value="1"/>
</dbReference>
<accession>B8DS29</accession>
<dbReference type="GO" id="GO:0009424">
    <property type="term" value="C:bacterial-type flagellum hook"/>
    <property type="evidence" value="ECO:0007669"/>
    <property type="project" value="InterPro"/>
</dbReference>
<dbReference type="CDD" id="cd15482">
    <property type="entry name" value="Sialidase_non-viral"/>
    <property type="match status" value="1"/>
</dbReference>
<keyword evidence="2" id="KW-0282">Flagellum</keyword>
<dbReference type="STRING" id="883.DvMF_1620"/>
<dbReference type="PANTHER" id="PTHR42792">
    <property type="entry name" value="FLAGELLIN"/>
    <property type="match status" value="1"/>
</dbReference>
<protein>
    <submittedName>
        <fullName evidence="2">Flagellar hook-associated protein 3</fullName>
    </submittedName>
</protein>
<proteinExistence type="predicted"/>
<keyword evidence="2" id="KW-0969">Cilium</keyword>
<dbReference type="HOGENOM" id="CLU_024437_6_0_7"/>
<dbReference type="Gene3D" id="1.20.1330.10">
    <property type="entry name" value="f41 fragment of flagellin, N-terminal domain"/>
    <property type="match status" value="2"/>
</dbReference>
<dbReference type="InterPro" id="IPR001029">
    <property type="entry name" value="Flagellin_N"/>
</dbReference>
<dbReference type="PANTHER" id="PTHR42792:SF1">
    <property type="entry name" value="FLAGELLAR HOOK-ASSOCIATED PROTEIN 3"/>
    <property type="match status" value="1"/>
</dbReference>
<gene>
    <name evidence="2" type="ordered locus">DvMF_1620</name>
</gene>
<evidence type="ECO:0000313" key="2">
    <source>
        <dbReference type="EMBL" id="ACL08568.1"/>
    </source>
</evidence>
<evidence type="ECO:0000259" key="1">
    <source>
        <dbReference type="Pfam" id="PF00669"/>
    </source>
</evidence>
<sequence>MRISTNMTYSNSLKYMTRLQSNINRLTIQMATQQRINCPSDDPYGTEVALTNSTLINQLTQYQSNVDTAKGWLSLADDTLGDASTALASLIELAEQAATGTLTDANRLAIAEEARGLYEQLVTCASTRYNGQSIFAGRDSGGTAYSLGLGATVSGAALASGAGSAVLSVEGEADPSLRIEFTGGGTVGTDDITCRYSSDGGDTWTEATLAAGETTLSCDGVQVHMQDGTGVTAVSDDDTGAGTRITVRPAAIYTGDADDGAQVTARSNTDVTATPTGTFSNSVVVRIEDDTTVTGPVAYSYSTDGGLNWSDVQSSDNGTLTVPGGTLTLAAGSGSDLAAGDTFTVTSDSTALTVRVSTSTSIAINNCGLDVFGGLYSADGTSYAGTGDDDLFEAVGQFIGYLETNDAEGIAESLKAITAGQAKMLSAASNIGAREVRLEHIQTANTLLASTAKNAVSNVVDADTTELATQLSKLTTVYEAVLSTQSAVMKLSLLDYL</sequence>
<dbReference type="AlphaFoldDB" id="B8DS29"/>
<dbReference type="NCBIfam" id="TIGR02550">
    <property type="entry name" value="flagell_flgL"/>
    <property type="match status" value="1"/>
</dbReference>